<comment type="caution">
    <text evidence="10">The sequence shown here is derived from an EMBL/GenBank/DDBJ whole genome shotgun (WGS) entry which is preliminary data.</text>
</comment>
<reference evidence="11" key="1">
    <citation type="journal article" date="2015" name="PLoS Genet.">
        <title>Genome Sequence and Transcriptome Analyses of Chrysochromulina tobin: Metabolic Tools for Enhanced Algal Fitness in the Prominent Order Prymnesiales (Haptophyceae).</title>
        <authorList>
            <person name="Hovde B.T."/>
            <person name="Deodato C.R."/>
            <person name="Hunsperger H.M."/>
            <person name="Ryken S.A."/>
            <person name="Yost W."/>
            <person name="Jha R.K."/>
            <person name="Patterson J."/>
            <person name="Monnat R.J. Jr."/>
            <person name="Barlow S.B."/>
            <person name="Starkenburg S.R."/>
            <person name="Cattolico R.A."/>
        </authorList>
    </citation>
    <scope>NUCLEOTIDE SEQUENCE</scope>
    <source>
        <strain evidence="11">CCMP291</strain>
    </source>
</reference>
<dbReference type="GO" id="GO:0003676">
    <property type="term" value="F:nucleic acid binding"/>
    <property type="evidence" value="ECO:0007669"/>
    <property type="project" value="InterPro"/>
</dbReference>
<evidence type="ECO:0000256" key="4">
    <source>
        <dbReference type="ARBA" id="ARBA00034617"/>
    </source>
</evidence>
<dbReference type="PROSITE" id="PS51192">
    <property type="entry name" value="HELICASE_ATP_BIND_1"/>
    <property type="match status" value="1"/>
</dbReference>
<gene>
    <name evidence="10" type="ORF">Ctob_015896</name>
</gene>
<evidence type="ECO:0000259" key="9">
    <source>
        <dbReference type="PROSITE" id="PS51194"/>
    </source>
</evidence>
<dbReference type="GO" id="GO:0000724">
    <property type="term" value="P:double-strand break repair via homologous recombination"/>
    <property type="evidence" value="ECO:0007669"/>
    <property type="project" value="TreeGrafter"/>
</dbReference>
<feature type="compositionally biased region" description="Pro residues" evidence="6">
    <location>
        <begin position="34"/>
        <end position="49"/>
    </location>
</feature>
<dbReference type="EC" id="5.6.2.4" evidence="5"/>
<name>A0A0M0K649_9EUKA</name>
<proteinExistence type="inferred from homology"/>
<keyword evidence="10" id="KW-0347">Helicase</keyword>
<evidence type="ECO:0000256" key="5">
    <source>
        <dbReference type="ARBA" id="ARBA00034808"/>
    </source>
</evidence>
<dbReference type="InterPro" id="IPR011545">
    <property type="entry name" value="DEAD/DEAH_box_helicase_dom"/>
</dbReference>
<dbReference type="InterPro" id="IPR001650">
    <property type="entry name" value="Helicase_C-like"/>
</dbReference>
<feature type="non-terminal residue" evidence="10">
    <location>
        <position position="658"/>
    </location>
</feature>
<keyword evidence="11" id="KW-1185">Reference proteome</keyword>
<feature type="region of interest" description="Disordered" evidence="6">
    <location>
        <begin position="18"/>
        <end position="54"/>
    </location>
</feature>
<keyword evidence="10" id="KW-0378">Hydrolase</keyword>
<dbReference type="Gene3D" id="1.10.10.10">
    <property type="entry name" value="Winged helix-like DNA-binding domain superfamily/Winged helix DNA-binding domain"/>
    <property type="match status" value="1"/>
</dbReference>
<evidence type="ECO:0000259" key="7">
    <source>
        <dbReference type="PROSITE" id="PS50967"/>
    </source>
</evidence>
<dbReference type="InterPro" id="IPR032284">
    <property type="entry name" value="RecQ_Zn-bd"/>
</dbReference>
<feature type="domain" description="Helicase C-terminal" evidence="9">
    <location>
        <begin position="218"/>
        <end position="394"/>
    </location>
</feature>
<dbReference type="SMART" id="SM00490">
    <property type="entry name" value="HELICc"/>
    <property type="match status" value="1"/>
</dbReference>
<evidence type="ECO:0000259" key="8">
    <source>
        <dbReference type="PROSITE" id="PS51192"/>
    </source>
</evidence>
<evidence type="ECO:0000256" key="6">
    <source>
        <dbReference type="SAM" id="MobiDB-lite"/>
    </source>
</evidence>
<dbReference type="InterPro" id="IPR027417">
    <property type="entry name" value="P-loop_NTPase"/>
</dbReference>
<dbReference type="CDD" id="cd17920">
    <property type="entry name" value="DEXHc_RecQ"/>
    <property type="match status" value="1"/>
</dbReference>
<dbReference type="InterPro" id="IPR014001">
    <property type="entry name" value="Helicase_ATP-bd"/>
</dbReference>
<feature type="domain" description="Helicase ATP-binding" evidence="8">
    <location>
        <begin position="74"/>
        <end position="253"/>
    </location>
</feature>
<dbReference type="SMART" id="SM00487">
    <property type="entry name" value="DEXDc"/>
    <property type="match status" value="1"/>
</dbReference>
<dbReference type="GO" id="GO:0005694">
    <property type="term" value="C:chromosome"/>
    <property type="evidence" value="ECO:0007669"/>
    <property type="project" value="TreeGrafter"/>
</dbReference>
<dbReference type="InterPro" id="IPR036388">
    <property type="entry name" value="WH-like_DNA-bd_sf"/>
</dbReference>
<dbReference type="Proteomes" id="UP000037460">
    <property type="component" value="Unassembled WGS sequence"/>
</dbReference>
<dbReference type="PROSITE" id="PS50967">
    <property type="entry name" value="HRDC"/>
    <property type="match status" value="1"/>
</dbReference>
<accession>A0A0M0K649</accession>
<dbReference type="EMBL" id="JWZX01001402">
    <property type="protein sequence ID" value="KOO33863.1"/>
    <property type="molecule type" value="Genomic_DNA"/>
</dbReference>
<evidence type="ECO:0000313" key="11">
    <source>
        <dbReference type="Proteomes" id="UP000037460"/>
    </source>
</evidence>
<evidence type="ECO:0000256" key="3">
    <source>
        <dbReference type="ARBA" id="ARBA00022840"/>
    </source>
</evidence>
<evidence type="ECO:0000313" key="10">
    <source>
        <dbReference type="EMBL" id="KOO33863.1"/>
    </source>
</evidence>
<dbReference type="GO" id="GO:0009378">
    <property type="term" value="F:four-way junction helicase activity"/>
    <property type="evidence" value="ECO:0007669"/>
    <property type="project" value="TreeGrafter"/>
</dbReference>
<dbReference type="AlphaFoldDB" id="A0A0M0K649"/>
<dbReference type="PANTHER" id="PTHR13710">
    <property type="entry name" value="DNA HELICASE RECQ FAMILY MEMBER"/>
    <property type="match status" value="1"/>
</dbReference>
<dbReference type="OrthoDB" id="10261556at2759"/>
<dbReference type="Pfam" id="PF00270">
    <property type="entry name" value="DEAD"/>
    <property type="match status" value="1"/>
</dbReference>
<dbReference type="GO" id="GO:0005524">
    <property type="term" value="F:ATP binding"/>
    <property type="evidence" value="ECO:0007669"/>
    <property type="project" value="UniProtKB-KW"/>
</dbReference>
<organism evidence="10 11">
    <name type="scientific">Chrysochromulina tobinii</name>
    <dbReference type="NCBI Taxonomy" id="1460289"/>
    <lineage>
        <taxon>Eukaryota</taxon>
        <taxon>Haptista</taxon>
        <taxon>Haptophyta</taxon>
        <taxon>Prymnesiophyceae</taxon>
        <taxon>Prymnesiales</taxon>
        <taxon>Chrysochromulinaceae</taxon>
        <taxon>Chrysochromulina</taxon>
    </lineage>
</organism>
<dbReference type="GO" id="GO:0005634">
    <property type="term" value="C:nucleus"/>
    <property type="evidence" value="ECO:0007669"/>
    <property type="project" value="TreeGrafter"/>
</dbReference>
<comment type="similarity">
    <text evidence="1">Belongs to the helicase family. RecQ subfamily.</text>
</comment>
<sequence>MDDDDWLDAAALAQIDALEQHHAASSQGSSQMQSPPPAPLPPAPGPPQAPDDLSAPLSHYFGFSALRGGQEEAIRGVLSGRDVCVYWPTGQGKSICYQLPALIARKVAVVVTPLVSLMVDQCAKLNHTVGSLPEFAGRRPAIFLGPHQTDHAAEERALRGEGARVIYCSPEKLMMSNLLTRLAELHARGLLVLIAIDEAHCLSAWGHDFRPEYKELGVLRQRLPSVPLIALTATAVPSVQTDIQGVLAMRQPIVLRQSAFRDNLAITCLKKLGGLGADLQPLVEALQRSVRVPPASRKSTIVYAPTVGLCQQRDRRDVAFGMGIDKPDIRHVVHYGAPKTIEDYYQQIGRAGRDGAPSECTLLANDADFTRYASDFYTEKLPEHAKQYMLASAERLRAFFNQQCTCRWVELLGAFEERAPFASCGSCDVCKTRKEHAGDLERDFSAEARILLTAVRRLPGKSWTHLEKELGDKHSPVAALRAALKVKRKLEVLKEFMTPLVSKGLLAKRTVKGSNAAFEVIDLPPAGAQALTQLERGGGPPLLLPVPELVRRADQKSAEEAVALRAQIEAALQGHGVDVSLVPEAELQPYANGGPVTEAILAYTNTIAGWRARGLDARADAHEELLERIRAWRQAEAESHRLAPASVLPDHVAMSLVK</sequence>
<dbReference type="PROSITE" id="PS51194">
    <property type="entry name" value="HELICASE_CTER"/>
    <property type="match status" value="1"/>
</dbReference>
<evidence type="ECO:0000256" key="2">
    <source>
        <dbReference type="ARBA" id="ARBA00022741"/>
    </source>
</evidence>
<dbReference type="GO" id="GO:0005737">
    <property type="term" value="C:cytoplasm"/>
    <property type="evidence" value="ECO:0007669"/>
    <property type="project" value="TreeGrafter"/>
</dbReference>
<keyword evidence="3" id="KW-0067">ATP-binding</keyword>
<dbReference type="SUPFAM" id="SSF52540">
    <property type="entry name" value="P-loop containing nucleoside triphosphate hydrolases"/>
    <property type="match status" value="2"/>
</dbReference>
<feature type="compositionally biased region" description="Low complexity" evidence="6">
    <location>
        <begin position="18"/>
        <end position="33"/>
    </location>
</feature>
<keyword evidence="2" id="KW-0547">Nucleotide-binding</keyword>
<dbReference type="PANTHER" id="PTHR13710:SF120">
    <property type="entry name" value="BIFUNCTIONAL 3'-5' EXONUCLEASE_ATP-DEPENDENT HELICASE WRN"/>
    <property type="match status" value="1"/>
</dbReference>
<protein>
    <recommendedName>
        <fullName evidence="5">DNA 3'-5' helicase</fullName>
        <ecNumber evidence="5">5.6.2.4</ecNumber>
    </recommendedName>
</protein>
<feature type="domain" description="HRDC" evidence="7">
    <location>
        <begin position="619"/>
        <end position="658"/>
    </location>
</feature>
<dbReference type="Pfam" id="PF16124">
    <property type="entry name" value="RecQ_Zn_bind"/>
    <property type="match status" value="1"/>
</dbReference>
<dbReference type="GO" id="GO:0043138">
    <property type="term" value="F:3'-5' DNA helicase activity"/>
    <property type="evidence" value="ECO:0007669"/>
    <property type="project" value="UniProtKB-EC"/>
</dbReference>
<dbReference type="Gene3D" id="3.40.50.300">
    <property type="entry name" value="P-loop containing nucleotide triphosphate hydrolases"/>
    <property type="match status" value="2"/>
</dbReference>
<evidence type="ECO:0000256" key="1">
    <source>
        <dbReference type="ARBA" id="ARBA00005446"/>
    </source>
</evidence>
<dbReference type="Pfam" id="PF00271">
    <property type="entry name" value="Helicase_C"/>
    <property type="match status" value="1"/>
</dbReference>
<dbReference type="InterPro" id="IPR002121">
    <property type="entry name" value="HRDC_dom"/>
</dbReference>
<comment type="catalytic activity">
    <reaction evidence="4">
        <text>Couples ATP hydrolysis with the unwinding of duplex DNA by translocating in the 3'-5' direction.</text>
        <dbReference type="EC" id="5.6.2.4"/>
    </reaction>
</comment>